<feature type="region of interest" description="Disordered" evidence="1">
    <location>
        <begin position="56"/>
        <end position="79"/>
    </location>
</feature>
<reference evidence="3 4" key="1">
    <citation type="submission" date="2016-10" db="EMBL/GenBank/DDBJ databases">
        <authorList>
            <person name="de Groot N.N."/>
        </authorList>
    </citation>
    <scope>NUCLEOTIDE SEQUENCE [LARGE SCALE GENOMIC DNA]</scope>
    <source>
        <strain evidence="3 4">MT12</strain>
    </source>
</reference>
<sequence>MRSIFTVVALTIAFAGPAGATAAHRGRTDHHLTVRHHGGETSFVPGAAYVRSGQSMQYDDTPRFDDPSRFGGQPLGAEP</sequence>
<accession>A0A1H5GEG6</accession>
<keyword evidence="2" id="KW-0732">Signal</keyword>
<evidence type="ECO:0000313" key="4">
    <source>
        <dbReference type="Proteomes" id="UP000198992"/>
    </source>
</evidence>
<organism evidence="3 4">
    <name type="scientific">Bradyrhizobium erythrophlei</name>
    <dbReference type="NCBI Taxonomy" id="1437360"/>
    <lineage>
        <taxon>Bacteria</taxon>
        <taxon>Pseudomonadati</taxon>
        <taxon>Pseudomonadota</taxon>
        <taxon>Alphaproteobacteria</taxon>
        <taxon>Hyphomicrobiales</taxon>
        <taxon>Nitrobacteraceae</taxon>
        <taxon>Bradyrhizobium</taxon>
    </lineage>
</organism>
<gene>
    <name evidence="3" type="ORF">SAMN05444164_7060</name>
</gene>
<evidence type="ECO:0000256" key="2">
    <source>
        <dbReference type="SAM" id="SignalP"/>
    </source>
</evidence>
<evidence type="ECO:0000256" key="1">
    <source>
        <dbReference type="SAM" id="MobiDB-lite"/>
    </source>
</evidence>
<proteinExistence type="predicted"/>
<dbReference type="AlphaFoldDB" id="A0A1H5GEG6"/>
<evidence type="ECO:0000313" key="3">
    <source>
        <dbReference type="EMBL" id="SEE14123.1"/>
    </source>
</evidence>
<feature type="chain" id="PRO_5011662436" evidence="2">
    <location>
        <begin position="21"/>
        <end position="79"/>
    </location>
</feature>
<feature type="signal peptide" evidence="2">
    <location>
        <begin position="1"/>
        <end position="20"/>
    </location>
</feature>
<protein>
    <submittedName>
        <fullName evidence="3">Uncharacterized protein</fullName>
    </submittedName>
</protein>
<dbReference type="EMBL" id="FNTH01000001">
    <property type="protein sequence ID" value="SEE14123.1"/>
    <property type="molecule type" value="Genomic_DNA"/>
</dbReference>
<dbReference type="Proteomes" id="UP000198992">
    <property type="component" value="Unassembled WGS sequence"/>
</dbReference>
<name>A0A1H5GEG6_9BRAD</name>